<feature type="compositionally biased region" description="Low complexity" evidence="1">
    <location>
        <begin position="148"/>
        <end position="158"/>
    </location>
</feature>
<proteinExistence type="predicted"/>
<feature type="transmembrane region" description="Helical" evidence="2">
    <location>
        <begin position="100"/>
        <end position="121"/>
    </location>
</feature>
<evidence type="ECO:0000256" key="2">
    <source>
        <dbReference type="SAM" id="Phobius"/>
    </source>
</evidence>
<dbReference type="EMBL" id="MU865389">
    <property type="protein sequence ID" value="KAK4224572.1"/>
    <property type="molecule type" value="Genomic_DNA"/>
</dbReference>
<sequence>MPITRCWNEYATPLSGVGSVRIPPPTMPSPPTAQNVRDFEADTDKIVHHHGHSTKEVVPHDIYPEVVFFSGLEVSKSYKEADTSTATSEKKPGWSKRQKLLVIGWVFLLMIVIFLGTAFGLTLSQSSSSDNDHNNNNNKTSPGKDTSNNIPNTTTITNGGEKEQPSPQPQPQPQQIFCPNSSPSQQIARQVLSFSSLPSTNTNLIFARTADFTISYFSLSSQTWTCLSHSTTFLSPPTTIPWNQISLLSSSPTQISVFAISSFNQSVLTTNLPSSSSSFNQWQQLGSFSSSSPVSLSSFPISQLRPNQPQRIEQYILSPSHKNDILHNLYDPTISSYMLEFESRLLSPSDNPISFSSTPASISWSRNPIHTILLFSSESMLQARYYFESEGGYWSPWISASETRMWKGDPVSINVSEGEYHFLEVGLDYNNIWGYV</sequence>
<comment type="caution">
    <text evidence="3">The sequence shown here is derived from an EMBL/GenBank/DDBJ whole genome shotgun (WGS) entry which is preliminary data.</text>
</comment>
<dbReference type="Proteomes" id="UP001301958">
    <property type="component" value="Unassembled WGS sequence"/>
</dbReference>
<reference evidence="3" key="1">
    <citation type="journal article" date="2023" name="Mol. Phylogenet. Evol.">
        <title>Genome-scale phylogeny and comparative genomics of the fungal order Sordariales.</title>
        <authorList>
            <person name="Hensen N."/>
            <person name="Bonometti L."/>
            <person name="Westerberg I."/>
            <person name="Brannstrom I.O."/>
            <person name="Guillou S."/>
            <person name="Cros-Aarteil S."/>
            <person name="Calhoun S."/>
            <person name="Haridas S."/>
            <person name="Kuo A."/>
            <person name="Mondo S."/>
            <person name="Pangilinan J."/>
            <person name="Riley R."/>
            <person name="LaButti K."/>
            <person name="Andreopoulos B."/>
            <person name="Lipzen A."/>
            <person name="Chen C."/>
            <person name="Yan M."/>
            <person name="Daum C."/>
            <person name="Ng V."/>
            <person name="Clum A."/>
            <person name="Steindorff A."/>
            <person name="Ohm R.A."/>
            <person name="Martin F."/>
            <person name="Silar P."/>
            <person name="Natvig D.O."/>
            <person name="Lalanne C."/>
            <person name="Gautier V."/>
            <person name="Ament-Velasquez S.L."/>
            <person name="Kruys A."/>
            <person name="Hutchinson M.I."/>
            <person name="Powell A.J."/>
            <person name="Barry K."/>
            <person name="Miller A.N."/>
            <person name="Grigoriev I.V."/>
            <person name="Debuchy R."/>
            <person name="Gladieux P."/>
            <person name="Hiltunen Thoren M."/>
            <person name="Johannesson H."/>
        </authorList>
    </citation>
    <scope>NUCLEOTIDE SEQUENCE</scope>
    <source>
        <strain evidence="3">CBS 990.96</strain>
    </source>
</reference>
<evidence type="ECO:0008006" key="5">
    <source>
        <dbReference type="Google" id="ProtNLM"/>
    </source>
</evidence>
<keyword evidence="2" id="KW-0472">Membrane</keyword>
<evidence type="ECO:0000256" key="1">
    <source>
        <dbReference type="SAM" id="MobiDB-lite"/>
    </source>
</evidence>
<feature type="compositionally biased region" description="Low complexity" evidence="1">
    <location>
        <begin position="125"/>
        <end position="141"/>
    </location>
</feature>
<gene>
    <name evidence="3" type="ORF">QBC38DRAFT_485252</name>
</gene>
<evidence type="ECO:0000313" key="4">
    <source>
        <dbReference type="Proteomes" id="UP001301958"/>
    </source>
</evidence>
<dbReference type="SUPFAM" id="SSF89372">
    <property type="entry name" value="Fucose-specific lectin"/>
    <property type="match status" value="1"/>
</dbReference>
<accession>A0AAN7BJU9</accession>
<keyword evidence="4" id="KW-1185">Reference proteome</keyword>
<keyword evidence="2" id="KW-1133">Transmembrane helix</keyword>
<name>A0AAN7BJU9_9PEZI</name>
<reference evidence="3" key="2">
    <citation type="submission" date="2023-05" db="EMBL/GenBank/DDBJ databases">
        <authorList>
            <consortium name="Lawrence Berkeley National Laboratory"/>
            <person name="Steindorff A."/>
            <person name="Hensen N."/>
            <person name="Bonometti L."/>
            <person name="Westerberg I."/>
            <person name="Brannstrom I.O."/>
            <person name="Guillou S."/>
            <person name="Cros-Aarteil S."/>
            <person name="Calhoun S."/>
            <person name="Haridas S."/>
            <person name="Kuo A."/>
            <person name="Mondo S."/>
            <person name="Pangilinan J."/>
            <person name="Riley R."/>
            <person name="Labutti K."/>
            <person name="Andreopoulos B."/>
            <person name="Lipzen A."/>
            <person name="Chen C."/>
            <person name="Yanf M."/>
            <person name="Daum C."/>
            <person name="Ng V."/>
            <person name="Clum A."/>
            <person name="Ohm R."/>
            <person name="Martin F."/>
            <person name="Silar P."/>
            <person name="Natvig D."/>
            <person name="Lalanne C."/>
            <person name="Gautier V."/>
            <person name="Ament-Velasquez S.L."/>
            <person name="Kruys A."/>
            <person name="Hutchinson M.I."/>
            <person name="Powell A.J."/>
            <person name="Barry K."/>
            <person name="Miller A.N."/>
            <person name="Grigoriev I.V."/>
            <person name="Debuchy R."/>
            <person name="Gladieux P."/>
            <person name="Thoren M.H."/>
            <person name="Johannesson H."/>
        </authorList>
    </citation>
    <scope>NUCLEOTIDE SEQUENCE</scope>
    <source>
        <strain evidence="3">CBS 990.96</strain>
    </source>
</reference>
<feature type="region of interest" description="Disordered" evidence="1">
    <location>
        <begin position="125"/>
        <end position="181"/>
    </location>
</feature>
<protein>
    <recommendedName>
        <fullName evidence="5">Fucose-specific lectin</fullName>
    </recommendedName>
</protein>
<evidence type="ECO:0000313" key="3">
    <source>
        <dbReference type="EMBL" id="KAK4224572.1"/>
    </source>
</evidence>
<organism evidence="3 4">
    <name type="scientific">Podospora fimiseda</name>
    <dbReference type="NCBI Taxonomy" id="252190"/>
    <lineage>
        <taxon>Eukaryota</taxon>
        <taxon>Fungi</taxon>
        <taxon>Dikarya</taxon>
        <taxon>Ascomycota</taxon>
        <taxon>Pezizomycotina</taxon>
        <taxon>Sordariomycetes</taxon>
        <taxon>Sordariomycetidae</taxon>
        <taxon>Sordariales</taxon>
        <taxon>Podosporaceae</taxon>
        <taxon>Podospora</taxon>
    </lineage>
</organism>
<dbReference type="AlphaFoldDB" id="A0AAN7BJU9"/>
<keyword evidence="2" id="KW-0812">Transmembrane</keyword>